<dbReference type="Gene3D" id="3.40.30.120">
    <property type="match status" value="1"/>
</dbReference>
<dbReference type="Proteomes" id="UP001183607">
    <property type="component" value="Unassembled WGS sequence"/>
</dbReference>
<evidence type="ECO:0000313" key="5">
    <source>
        <dbReference type="EMBL" id="MDT0415376.1"/>
    </source>
</evidence>
<dbReference type="Pfam" id="PF01494">
    <property type="entry name" value="FAD_binding_3"/>
    <property type="match status" value="1"/>
</dbReference>
<reference evidence="6" key="1">
    <citation type="submission" date="2023-07" db="EMBL/GenBank/DDBJ databases">
        <title>30 novel species of actinomycetes from the DSMZ collection.</title>
        <authorList>
            <person name="Nouioui I."/>
        </authorList>
    </citation>
    <scope>NUCLEOTIDE SEQUENCE [LARGE SCALE GENOMIC DNA]</scope>
    <source>
        <strain evidence="6">DSM 41982</strain>
    </source>
</reference>
<dbReference type="Gene3D" id="3.50.50.60">
    <property type="entry name" value="FAD/NAD(P)-binding domain"/>
    <property type="match status" value="2"/>
</dbReference>
<gene>
    <name evidence="5" type="ORF">RM574_07710</name>
</gene>
<dbReference type="PANTHER" id="PTHR43004:SF19">
    <property type="entry name" value="BINDING MONOOXYGENASE, PUTATIVE (JCVI)-RELATED"/>
    <property type="match status" value="1"/>
</dbReference>
<evidence type="ECO:0000256" key="1">
    <source>
        <dbReference type="ARBA" id="ARBA00001974"/>
    </source>
</evidence>
<keyword evidence="5" id="KW-0560">Oxidoreductase</keyword>
<dbReference type="Gene3D" id="3.30.70.2450">
    <property type="match status" value="1"/>
</dbReference>
<dbReference type="EMBL" id="JAVRER010000008">
    <property type="protein sequence ID" value="MDT0415376.1"/>
    <property type="molecule type" value="Genomic_DNA"/>
</dbReference>
<dbReference type="InterPro" id="IPR050641">
    <property type="entry name" value="RIFMO-like"/>
</dbReference>
<dbReference type="PANTHER" id="PTHR43004">
    <property type="entry name" value="TRK SYSTEM POTASSIUM UPTAKE PROTEIN"/>
    <property type="match status" value="1"/>
</dbReference>
<evidence type="ECO:0000259" key="4">
    <source>
        <dbReference type="Pfam" id="PF01494"/>
    </source>
</evidence>
<dbReference type="InterPro" id="IPR002938">
    <property type="entry name" value="FAD-bd"/>
</dbReference>
<evidence type="ECO:0000313" key="6">
    <source>
        <dbReference type="Proteomes" id="UP001183607"/>
    </source>
</evidence>
<sequence length="512" mass="54842">MSPDPSRPRAPLSCEVAVVGGGPVGMLLAAELAHHGIAVTVIERNERTLDVPKAGTLHARTAQSLRRRGYLEGPEPTTALLDSENADGFHFAGLPGLTITGPAVEGEPIVGRAQGDLERLFERVALERGATVLRGHRVTALHGGGDGTGPALTVEACGSGAPPRTLTAAYVIGADGARSLVREAAGVTSEEHAPHTQAVLGLVDLDAPFRAPAGWTPTERGWTVIGPNPYGPSRVAAFDFGGPHPDRRTPLTLEELHATVSRIAGRDIPMRNARFLDRFSDYSRLTHTYRAGRVLLAGDAAHVHFPVGGQGLNLGIQDAVNLAWKLALHLRGWPSPWLLDSYTTERRPPAARTIANTRAQLALMTPGATHDPLRELFTRLLRLPDVSRHLGDMISDQDVQLPRTADQSPLTGLFLPNLPLTVERRPTSVARLLRPGRLLLLVLDQGTEETLRKALAPWDEVVDVVPATSEARLPLRAALLRPDGYLAWVDDGNGAGAAGLEATLDTYLGRRD</sequence>
<accession>A0ABD5E312</accession>
<dbReference type="RefSeq" id="WP_311676815.1">
    <property type="nucleotide sequence ID" value="NZ_JAVRER010000008.1"/>
</dbReference>
<organism evidence="5 6">
    <name type="scientific">Streptomyces evansiae</name>
    <dbReference type="NCBI Taxonomy" id="3075535"/>
    <lineage>
        <taxon>Bacteria</taxon>
        <taxon>Bacillati</taxon>
        <taxon>Actinomycetota</taxon>
        <taxon>Actinomycetes</taxon>
        <taxon>Kitasatosporales</taxon>
        <taxon>Streptomycetaceae</taxon>
        <taxon>Streptomyces</taxon>
    </lineage>
</organism>
<comment type="cofactor">
    <cofactor evidence="1">
        <name>FAD</name>
        <dbReference type="ChEBI" id="CHEBI:57692"/>
    </cofactor>
</comment>
<proteinExistence type="predicted"/>
<feature type="domain" description="FAD-binding" evidence="4">
    <location>
        <begin position="14"/>
        <end position="356"/>
    </location>
</feature>
<keyword evidence="2" id="KW-0285">Flavoprotein</keyword>
<keyword evidence="5" id="KW-0503">Monooxygenase</keyword>
<dbReference type="InterPro" id="IPR036188">
    <property type="entry name" value="FAD/NAD-bd_sf"/>
</dbReference>
<name>A0ABD5E312_9ACTN</name>
<dbReference type="Pfam" id="PF21274">
    <property type="entry name" value="Rng_hyd_C"/>
    <property type="match status" value="1"/>
</dbReference>
<dbReference type="AlphaFoldDB" id="A0ABD5E312"/>
<dbReference type="PRINTS" id="PR00420">
    <property type="entry name" value="RNGMNOXGNASE"/>
</dbReference>
<dbReference type="GO" id="GO:0016709">
    <property type="term" value="F:oxidoreductase activity, acting on paired donors, with incorporation or reduction of molecular oxygen, NAD(P)H as one donor, and incorporation of one atom of oxygen"/>
    <property type="evidence" value="ECO:0007669"/>
    <property type="project" value="UniProtKB-ARBA"/>
</dbReference>
<keyword evidence="3" id="KW-0274">FAD</keyword>
<evidence type="ECO:0000256" key="2">
    <source>
        <dbReference type="ARBA" id="ARBA00022630"/>
    </source>
</evidence>
<protein>
    <submittedName>
        <fullName evidence="5">FAD-dependent monooxygenase</fullName>
    </submittedName>
</protein>
<dbReference type="SUPFAM" id="SSF51905">
    <property type="entry name" value="FAD/NAD(P)-binding domain"/>
    <property type="match status" value="1"/>
</dbReference>
<evidence type="ECO:0000256" key="3">
    <source>
        <dbReference type="ARBA" id="ARBA00022827"/>
    </source>
</evidence>
<comment type="caution">
    <text evidence="5">The sequence shown here is derived from an EMBL/GenBank/DDBJ whole genome shotgun (WGS) entry which is preliminary data.</text>
</comment>